<dbReference type="PANTHER" id="PTHR11256">
    <property type="entry name" value="BCL-2 RELATED"/>
    <property type="match status" value="1"/>
</dbReference>
<dbReference type="Pfam" id="PF00452">
    <property type="entry name" value="Bcl-2"/>
    <property type="match status" value="1"/>
</dbReference>
<keyword evidence="4" id="KW-0053">Apoptosis</keyword>
<keyword evidence="7" id="KW-0732">Signal</keyword>
<dbReference type="GO" id="GO:0005741">
    <property type="term" value="C:mitochondrial outer membrane"/>
    <property type="evidence" value="ECO:0007669"/>
    <property type="project" value="TreeGrafter"/>
</dbReference>
<evidence type="ECO:0000313" key="10">
    <source>
        <dbReference type="Proteomes" id="UP001166674"/>
    </source>
</evidence>
<keyword evidence="6" id="KW-0472">Membrane</keyword>
<dbReference type="PANTHER" id="PTHR11256:SF48">
    <property type="entry name" value="BCL-2-RELATED OVARIAN KILLER PROTEIN"/>
    <property type="match status" value="1"/>
</dbReference>
<dbReference type="GO" id="GO:0051400">
    <property type="term" value="F:BH domain binding"/>
    <property type="evidence" value="ECO:0007669"/>
    <property type="project" value="TreeGrafter"/>
</dbReference>
<organism evidence="9 10">
    <name type="scientific">Sciurus carolinensis</name>
    <name type="common">Eastern gray squirrel</name>
    <dbReference type="NCBI Taxonomy" id="30640"/>
    <lineage>
        <taxon>Eukaryota</taxon>
        <taxon>Metazoa</taxon>
        <taxon>Chordata</taxon>
        <taxon>Craniata</taxon>
        <taxon>Vertebrata</taxon>
        <taxon>Euteleostomi</taxon>
        <taxon>Mammalia</taxon>
        <taxon>Eutheria</taxon>
        <taxon>Euarchontoglires</taxon>
        <taxon>Glires</taxon>
        <taxon>Rodentia</taxon>
        <taxon>Sciuromorpha</taxon>
        <taxon>Sciuridae</taxon>
        <taxon>Sciurinae</taxon>
        <taxon>Sciurini</taxon>
        <taxon>Sciurus</taxon>
    </lineage>
</organism>
<dbReference type="GO" id="GO:0001836">
    <property type="term" value="P:release of cytochrome c from mitochondria"/>
    <property type="evidence" value="ECO:0007669"/>
    <property type="project" value="TreeGrafter"/>
</dbReference>
<dbReference type="InterPro" id="IPR046371">
    <property type="entry name" value="Bcl-2_BH1-3"/>
</dbReference>
<dbReference type="Gene3D" id="1.10.437.10">
    <property type="entry name" value="Blc2-like"/>
    <property type="match status" value="1"/>
</dbReference>
<protein>
    <submittedName>
        <fullName evidence="9">Bcl-2-related ovarian killer protein</fullName>
    </submittedName>
</protein>
<dbReference type="InterPro" id="IPR026298">
    <property type="entry name" value="Bcl-2_fam"/>
</dbReference>
<dbReference type="GO" id="GO:0008630">
    <property type="term" value="P:intrinsic apoptotic signaling pathway in response to DNA damage"/>
    <property type="evidence" value="ECO:0007669"/>
    <property type="project" value="TreeGrafter"/>
</dbReference>
<accession>A0AA41MK32</accession>
<comment type="caution">
    <text evidence="9">The sequence shown here is derived from an EMBL/GenBank/DDBJ whole genome shotgun (WGS) entry which is preliminary data.</text>
</comment>
<keyword evidence="3" id="KW-0812">Transmembrane</keyword>
<evidence type="ECO:0000256" key="5">
    <source>
        <dbReference type="ARBA" id="ARBA00022989"/>
    </source>
</evidence>
<dbReference type="AlphaFoldDB" id="A0AA41MK32"/>
<evidence type="ECO:0000259" key="8">
    <source>
        <dbReference type="Pfam" id="PF00452"/>
    </source>
</evidence>
<dbReference type="InterPro" id="IPR036834">
    <property type="entry name" value="Bcl-2-like_sf"/>
</dbReference>
<comment type="subcellular location">
    <subcellularLocation>
        <location evidence="1">Membrane</location>
        <topology evidence="1">Single-pass membrane protein</topology>
    </subcellularLocation>
</comment>
<dbReference type="Proteomes" id="UP001166674">
    <property type="component" value="Unassembled WGS sequence"/>
</dbReference>
<evidence type="ECO:0000256" key="2">
    <source>
        <dbReference type="ARBA" id="ARBA00009458"/>
    </source>
</evidence>
<dbReference type="InterPro" id="IPR002475">
    <property type="entry name" value="Bcl2-like"/>
</dbReference>
<evidence type="ECO:0000256" key="1">
    <source>
        <dbReference type="ARBA" id="ARBA00004167"/>
    </source>
</evidence>
<evidence type="ECO:0000256" key="6">
    <source>
        <dbReference type="ARBA" id="ARBA00023136"/>
    </source>
</evidence>
<sequence>MWGKVVSLYAVAAGLVMDCVWQAQPTMVHALVDCLGEFVHRTLAAWLRRHGGCTDILRCVVSMDPGLPAHWLVAALCSFDCFLKAAFFMLPPER</sequence>
<evidence type="ECO:0000256" key="3">
    <source>
        <dbReference type="ARBA" id="ARBA00022692"/>
    </source>
</evidence>
<evidence type="ECO:0000313" key="9">
    <source>
        <dbReference type="EMBL" id="MBZ3873454.1"/>
    </source>
</evidence>
<dbReference type="GO" id="GO:0097192">
    <property type="term" value="P:extrinsic apoptotic signaling pathway in absence of ligand"/>
    <property type="evidence" value="ECO:0007669"/>
    <property type="project" value="TreeGrafter"/>
</dbReference>
<dbReference type="EMBL" id="JAATJV010205067">
    <property type="protein sequence ID" value="MBZ3873454.1"/>
    <property type="molecule type" value="Genomic_DNA"/>
</dbReference>
<dbReference type="PROSITE" id="PS50062">
    <property type="entry name" value="BCL2_FAMILY"/>
    <property type="match status" value="1"/>
</dbReference>
<feature type="signal peptide" evidence="7">
    <location>
        <begin position="1"/>
        <end position="22"/>
    </location>
</feature>
<name>A0AA41MK32_SCICA</name>
<evidence type="ECO:0000256" key="7">
    <source>
        <dbReference type="SAM" id="SignalP"/>
    </source>
</evidence>
<feature type="chain" id="PRO_5041442140" evidence="7">
    <location>
        <begin position="23"/>
        <end position="94"/>
    </location>
</feature>
<reference evidence="9" key="1">
    <citation type="submission" date="2020-03" db="EMBL/GenBank/DDBJ databases">
        <title>Studies in the Genomics of Life Span.</title>
        <authorList>
            <person name="Glass D."/>
        </authorList>
    </citation>
    <scope>NUCLEOTIDE SEQUENCE</scope>
    <source>
        <strain evidence="9">SUZIE</strain>
        <tissue evidence="9">Muscle</tissue>
    </source>
</reference>
<keyword evidence="10" id="KW-1185">Reference proteome</keyword>
<comment type="similarity">
    <text evidence="2">Belongs to the Bcl-2 family.</text>
</comment>
<dbReference type="SUPFAM" id="SSF56854">
    <property type="entry name" value="Bcl-2 inhibitors of programmed cell death"/>
    <property type="match status" value="1"/>
</dbReference>
<gene>
    <name evidence="9" type="ORF">SUZIE_123020</name>
</gene>
<feature type="domain" description="Bcl-2 Bcl-2 homology region 1-3" evidence="8">
    <location>
        <begin position="2"/>
        <end position="52"/>
    </location>
</feature>
<keyword evidence="5" id="KW-1133">Transmembrane helix</keyword>
<dbReference type="GO" id="GO:0042981">
    <property type="term" value="P:regulation of apoptotic process"/>
    <property type="evidence" value="ECO:0007669"/>
    <property type="project" value="InterPro"/>
</dbReference>
<proteinExistence type="inferred from homology"/>
<evidence type="ECO:0000256" key="4">
    <source>
        <dbReference type="ARBA" id="ARBA00022703"/>
    </source>
</evidence>